<dbReference type="GO" id="GO:0045004">
    <property type="term" value="P:DNA replication proofreading"/>
    <property type="evidence" value="ECO:0007669"/>
    <property type="project" value="TreeGrafter"/>
</dbReference>
<dbReference type="GO" id="GO:0043625">
    <property type="term" value="C:delta DNA polymerase complex"/>
    <property type="evidence" value="ECO:0007669"/>
    <property type="project" value="TreeGrafter"/>
</dbReference>
<dbReference type="Gene3D" id="3.30.420.10">
    <property type="entry name" value="Ribonuclease H-like superfamily/Ribonuclease H"/>
    <property type="match status" value="1"/>
</dbReference>
<dbReference type="EMBL" id="JARJCN010000058">
    <property type="protein sequence ID" value="KAJ7079728.1"/>
    <property type="molecule type" value="Genomic_DNA"/>
</dbReference>
<dbReference type="InterPro" id="IPR012337">
    <property type="entry name" value="RNaseH-like_sf"/>
</dbReference>
<gene>
    <name evidence="4" type="ORF">B0H15DRAFT_493961</name>
</gene>
<dbReference type="InterPro" id="IPR050240">
    <property type="entry name" value="DNA_pol_type-B"/>
</dbReference>
<evidence type="ECO:0000313" key="5">
    <source>
        <dbReference type="Proteomes" id="UP001222325"/>
    </source>
</evidence>
<dbReference type="GO" id="GO:0006287">
    <property type="term" value="P:base-excision repair, gap-filling"/>
    <property type="evidence" value="ECO:0007669"/>
    <property type="project" value="TreeGrafter"/>
</dbReference>
<name>A0AAD6TU28_9AGAR</name>
<sequence>MAAPVSRKRTAETLSPDPQGGNGPTNKRAKPLGPSDSFADVLKDMAPNDVSLSNPPPVAVDMKKALIFQQVNVQQHGDIVLVFGRTIDGARVLVHVTNLQTLPQDTRRSAAQIFLCRYKVNAMNWMELPQGKFRGVAAGSTLSHNQEEVIIKHEDIVFHPEIQRALPLATLSFDIETRVRDDEVFTPFHRTAEMPVLQISSIIQFGTRSYRTIFTLGGCAPISGVQIRAFRHEASMLLAWKEFVVTSDPDLVVGHNIARYDFIYLLLRAEVLRLSDFACLGRLKGLKATALKVRPGAFRTWKDAPVLAGRLQLDLYQYIQEKYSREGVLDKRYTLDAISEEFLGLTKENIKFDEINSLQDSDDNDRRSMAT</sequence>
<dbReference type="Gene3D" id="2.40.50.730">
    <property type="match status" value="1"/>
</dbReference>
<dbReference type="PANTHER" id="PTHR10322:SF23">
    <property type="entry name" value="DNA POLYMERASE DELTA CATALYTIC SUBUNIT"/>
    <property type="match status" value="1"/>
</dbReference>
<evidence type="ECO:0000256" key="2">
    <source>
        <dbReference type="SAM" id="MobiDB-lite"/>
    </source>
</evidence>
<reference evidence="4" key="1">
    <citation type="submission" date="2023-03" db="EMBL/GenBank/DDBJ databases">
        <title>Massive genome expansion in bonnet fungi (Mycena s.s.) driven by repeated elements and novel gene families across ecological guilds.</title>
        <authorList>
            <consortium name="Lawrence Berkeley National Laboratory"/>
            <person name="Harder C.B."/>
            <person name="Miyauchi S."/>
            <person name="Viragh M."/>
            <person name="Kuo A."/>
            <person name="Thoen E."/>
            <person name="Andreopoulos B."/>
            <person name="Lu D."/>
            <person name="Skrede I."/>
            <person name="Drula E."/>
            <person name="Henrissat B."/>
            <person name="Morin E."/>
            <person name="Kohler A."/>
            <person name="Barry K."/>
            <person name="LaButti K."/>
            <person name="Morin E."/>
            <person name="Salamov A."/>
            <person name="Lipzen A."/>
            <person name="Mereny Z."/>
            <person name="Hegedus B."/>
            <person name="Baldrian P."/>
            <person name="Stursova M."/>
            <person name="Weitz H."/>
            <person name="Taylor A."/>
            <person name="Grigoriev I.V."/>
            <person name="Nagy L.G."/>
            <person name="Martin F."/>
            <person name="Kauserud H."/>
        </authorList>
    </citation>
    <scope>NUCLEOTIDE SEQUENCE</scope>
    <source>
        <strain evidence="4">CBHHK173m</strain>
    </source>
</reference>
<dbReference type="AlphaFoldDB" id="A0AAD6TU28"/>
<evidence type="ECO:0000256" key="1">
    <source>
        <dbReference type="ARBA" id="ARBA00024411"/>
    </source>
</evidence>
<proteinExistence type="predicted"/>
<dbReference type="GO" id="GO:0003887">
    <property type="term" value="F:DNA-directed DNA polymerase activity"/>
    <property type="evidence" value="ECO:0007669"/>
    <property type="project" value="TreeGrafter"/>
</dbReference>
<dbReference type="PANTHER" id="PTHR10322">
    <property type="entry name" value="DNA POLYMERASE CATALYTIC SUBUNIT"/>
    <property type="match status" value="1"/>
</dbReference>
<comment type="caution">
    <text evidence="4">The sequence shown here is derived from an EMBL/GenBank/DDBJ whole genome shotgun (WGS) entry which is preliminary data.</text>
</comment>
<dbReference type="Pfam" id="PF03104">
    <property type="entry name" value="DNA_pol_B_exo1"/>
    <property type="match status" value="1"/>
</dbReference>
<dbReference type="Proteomes" id="UP001222325">
    <property type="component" value="Unassembled WGS sequence"/>
</dbReference>
<feature type="domain" description="DNA-directed DNA polymerase family B exonuclease" evidence="3">
    <location>
        <begin position="113"/>
        <end position="338"/>
    </location>
</feature>
<organism evidence="4 5">
    <name type="scientific">Mycena belliarum</name>
    <dbReference type="NCBI Taxonomy" id="1033014"/>
    <lineage>
        <taxon>Eukaryota</taxon>
        <taxon>Fungi</taxon>
        <taxon>Dikarya</taxon>
        <taxon>Basidiomycota</taxon>
        <taxon>Agaricomycotina</taxon>
        <taxon>Agaricomycetes</taxon>
        <taxon>Agaricomycetidae</taxon>
        <taxon>Agaricales</taxon>
        <taxon>Marasmiineae</taxon>
        <taxon>Mycenaceae</taxon>
        <taxon>Mycena</taxon>
    </lineage>
</organism>
<evidence type="ECO:0000259" key="3">
    <source>
        <dbReference type="Pfam" id="PF03104"/>
    </source>
</evidence>
<dbReference type="GO" id="GO:0008296">
    <property type="term" value="F:3'-5'-DNA exonuclease activity"/>
    <property type="evidence" value="ECO:0007669"/>
    <property type="project" value="TreeGrafter"/>
</dbReference>
<feature type="region of interest" description="Disordered" evidence="2">
    <location>
        <begin position="1"/>
        <end position="38"/>
    </location>
</feature>
<dbReference type="GO" id="GO:0003676">
    <property type="term" value="F:nucleic acid binding"/>
    <property type="evidence" value="ECO:0007669"/>
    <property type="project" value="InterPro"/>
</dbReference>
<keyword evidence="5" id="KW-1185">Reference proteome</keyword>
<dbReference type="GO" id="GO:0006297">
    <property type="term" value="P:nucleotide-excision repair, DNA gap filling"/>
    <property type="evidence" value="ECO:0007669"/>
    <property type="project" value="TreeGrafter"/>
</dbReference>
<protein>
    <recommendedName>
        <fullName evidence="1">DNA polymerase delta catalytic subunit</fullName>
    </recommendedName>
</protein>
<dbReference type="SUPFAM" id="SSF53098">
    <property type="entry name" value="Ribonuclease H-like"/>
    <property type="match status" value="1"/>
</dbReference>
<dbReference type="InterPro" id="IPR006133">
    <property type="entry name" value="DNA-dir_DNA_pol_B_exonuc"/>
</dbReference>
<accession>A0AAD6TU28</accession>
<dbReference type="InterPro" id="IPR036397">
    <property type="entry name" value="RNaseH_sf"/>
</dbReference>
<evidence type="ECO:0000313" key="4">
    <source>
        <dbReference type="EMBL" id="KAJ7079728.1"/>
    </source>
</evidence>